<sequence length="55" mass="6292">MGGFISHRLASFVLFQCITNKVKNGNITNIPFLKVYIGINIKKRDVYTKVFSDLK</sequence>
<reference evidence="1 2" key="1">
    <citation type="submission" date="2016-02" db="EMBL/GenBank/DDBJ databases">
        <authorList>
            <person name="Wen L."/>
            <person name="He K."/>
            <person name="Yang H."/>
        </authorList>
    </citation>
    <scope>NUCLEOTIDE SEQUENCE [LARGE SCALE GENOMIC DNA]</scope>
    <source>
        <strain evidence="1 2">KLE1704</strain>
    </source>
</reference>
<comment type="caution">
    <text evidence="1">The sequence shown here is derived from an EMBL/GenBank/DDBJ whole genome shotgun (WGS) entry which is preliminary data.</text>
</comment>
<evidence type="ECO:0000313" key="2">
    <source>
        <dbReference type="Proteomes" id="UP000070319"/>
    </source>
</evidence>
<dbReference type="AlphaFoldDB" id="A0A139LQE7"/>
<protein>
    <submittedName>
        <fullName evidence="1">Uncharacterized protein</fullName>
    </submittedName>
</protein>
<gene>
    <name evidence="1" type="ORF">HMPREF2531_01302</name>
</gene>
<dbReference type="EMBL" id="LTDF01000053">
    <property type="protein sequence ID" value="KXT53665.1"/>
    <property type="molecule type" value="Genomic_DNA"/>
</dbReference>
<accession>A0A139LQE7</accession>
<proteinExistence type="predicted"/>
<name>A0A139LQE7_9BACE</name>
<evidence type="ECO:0000313" key="1">
    <source>
        <dbReference type="EMBL" id="KXT53665.1"/>
    </source>
</evidence>
<dbReference type="PATRIC" id="fig|329854.7.peg.1318"/>
<dbReference type="Proteomes" id="UP000070319">
    <property type="component" value="Unassembled WGS sequence"/>
</dbReference>
<organism evidence="1">
    <name type="scientific">Bacteroides intestinalis</name>
    <dbReference type="NCBI Taxonomy" id="329854"/>
    <lineage>
        <taxon>Bacteria</taxon>
        <taxon>Pseudomonadati</taxon>
        <taxon>Bacteroidota</taxon>
        <taxon>Bacteroidia</taxon>
        <taxon>Bacteroidales</taxon>
        <taxon>Bacteroidaceae</taxon>
        <taxon>Bacteroides</taxon>
    </lineage>
</organism>